<evidence type="ECO:0000313" key="2">
    <source>
        <dbReference type="Proteomes" id="UP001056778"/>
    </source>
</evidence>
<sequence length="148" mass="15990">MQAIEFNGNNKKKLLLLRKDVPKIVEKNHVLVQVSYAGICGTDLHIIQGEFPAKQDGVTLGHEFSGIIAGVGTGVTQFKVGDRVVVDPNNGCLVCDFCHSGQPHFCPTGSLHNTLGIFRNGGWANYCLVPDDQIMMVPSNITLAQGED</sequence>
<reference evidence="1" key="1">
    <citation type="submission" date="2022-04" db="EMBL/GenBank/DDBJ databases">
        <title>Chromosome-scale genome assembly of Holotrichia oblita Faldermann.</title>
        <authorList>
            <person name="Rongchong L."/>
        </authorList>
    </citation>
    <scope>NUCLEOTIDE SEQUENCE</scope>
    <source>
        <strain evidence="1">81SQS9</strain>
    </source>
</reference>
<proteinExistence type="predicted"/>
<evidence type="ECO:0000313" key="1">
    <source>
        <dbReference type="EMBL" id="KAI4454975.1"/>
    </source>
</evidence>
<accession>A0ACB9SIE4</accession>
<dbReference type="Proteomes" id="UP001056778">
    <property type="component" value="Chromosome 9"/>
</dbReference>
<protein>
    <submittedName>
        <fullName evidence="1">Sorbitol dehydrogenase</fullName>
    </submittedName>
</protein>
<dbReference type="EMBL" id="CM043023">
    <property type="protein sequence ID" value="KAI4454975.1"/>
    <property type="molecule type" value="Genomic_DNA"/>
</dbReference>
<keyword evidence="2" id="KW-1185">Reference proteome</keyword>
<gene>
    <name evidence="1" type="ORF">MML48_9g00010181</name>
</gene>
<name>A0ACB9SIE4_HOLOL</name>
<organism evidence="1 2">
    <name type="scientific">Holotrichia oblita</name>
    <name type="common">Chafer beetle</name>
    <dbReference type="NCBI Taxonomy" id="644536"/>
    <lineage>
        <taxon>Eukaryota</taxon>
        <taxon>Metazoa</taxon>
        <taxon>Ecdysozoa</taxon>
        <taxon>Arthropoda</taxon>
        <taxon>Hexapoda</taxon>
        <taxon>Insecta</taxon>
        <taxon>Pterygota</taxon>
        <taxon>Neoptera</taxon>
        <taxon>Endopterygota</taxon>
        <taxon>Coleoptera</taxon>
        <taxon>Polyphaga</taxon>
        <taxon>Scarabaeiformia</taxon>
        <taxon>Scarabaeidae</taxon>
        <taxon>Melolonthinae</taxon>
        <taxon>Holotrichia</taxon>
    </lineage>
</organism>
<comment type="caution">
    <text evidence="1">The sequence shown here is derived from an EMBL/GenBank/DDBJ whole genome shotgun (WGS) entry which is preliminary data.</text>
</comment>